<comment type="caution">
    <text evidence="2">The sequence shown here is derived from an EMBL/GenBank/DDBJ whole genome shotgun (WGS) entry which is preliminary data.</text>
</comment>
<organism evidence="2 3">
    <name type="scientific">Rubroshorea leprosula</name>
    <dbReference type="NCBI Taxonomy" id="152421"/>
    <lineage>
        <taxon>Eukaryota</taxon>
        <taxon>Viridiplantae</taxon>
        <taxon>Streptophyta</taxon>
        <taxon>Embryophyta</taxon>
        <taxon>Tracheophyta</taxon>
        <taxon>Spermatophyta</taxon>
        <taxon>Magnoliopsida</taxon>
        <taxon>eudicotyledons</taxon>
        <taxon>Gunneridae</taxon>
        <taxon>Pentapetalae</taxon>
        <taxon>rosids</taxon>
        <taxon>malvids</taxon>
        <taxon>Malvales</taxon>
        <taxon>Dipterocarpaceae</taxon>
        <taxon>Rubroshorea</taxon>
    </lineage>
</organism>
<gene>
    <name evidence="2" type="ORF">SLEP1_g58017</name>
</gene>
<proteinExistence type="predicted"/>
<sequence>MNLGRLGSHDQQGRIRATKTNKIGFVRPGPASENSKEIGFQQARNIGSDEMIETDGIGSIGADFMFVFCERVTEKEGNQWQLGDFEGFGGISAQKF</sequence>
<evidence type="ECO:0000313" key="3">
    <source>
        <dbReference type="Proteomes" id="UP001054252"/>
    </source>
</evidence>
<feature type="region of interest" description="Disordered" evidence="1">
    <location>
        <begin position="1"/>
        <end position="36"/>
    </location>
</feature>
<reference evidence="2 3" key="1">
    <citation type="journal article" date="2021" name="Commun. Biol.">
        <title>The genome of Shorea leprosula (Dipterocarpaceae) highlights the ecological relevance of drought in aseasonal tropical rainforests.</title>
        <authorList>
            <person name="Ng K.K.S."/>
            <person name="Kobayashi M.J."/>
            <person name="Fawcett J.A."/>
            <person name="Hatakeyama M."/>
            <person name="Paape T."/>
            <person name="Ng C.H."/>
            <person name="Ang C.C."/>
            <person name="Tnah L.H."/>
            <person name="Lee C.T."/>
            <person name="Nishiyama T."/>
            <person name="Sese J."/>
            <person name="O'Brien M.J."/>
            <person name="Copetti D."/>
            <person name="Mohd Noor M.I."/>
            <person name="Ong R.C."/>
            <person name="Putra M."/>
            <person name="Sireger I.Z."/>
            <person name="Indrioko S."/>
            <person name="Kosugi Y."/>
            <person name="Izuno A."/>
            <person name="Isagi Y."/>
            <person name="Lee S.L."/>
            <person name="Shimizu K.K."/>
        </authorList>
    </citation>
    <scope>NUCLEOTIDE SEQUENCE [LARGE SCALE GENOMIC DNA]</scope>
    <source>
        <strain evidence="2">214</strain>
    </source>
</reference>
<accession>A0AAV5MNC5</accession>
<keyword evidence="3" id="KW-1185">Reference proteome</keyword>
<evidence type="ECO:0000256" key="1">
    <source>
        <dbReference type="SAM" id="MobiDB-lite"/>
    </source>
</evidence>
<dbReference type="Proteomes" id="UP001054252">
    <property type="component" value="Unassembled WGS sequence"/>
</dbReference>
<protein>
    <submittedName>
        <fullName evidence="2">Uncharacterized protein</fullName>
    </submittedName>
</protein>
<evidence type="ECO:0000313" key="2">
    <source>
        <dbReference type="EMBL" id="GKV51350.1"/>
    </source>
</evidence>
<name>A0AAV5MNC5_9ROSI</name>
<dbReference type="EMBL" id="BPVZ01000490">
    <property type="protein sequence ID" value="GKV51350.1"/>
    <property type="molecule type" value="Genomic_DNA"/>
</dbReference>
<dbReference type="AlphaFoldDB" id="A0AAV5MNC5"/>